<evidence type="ECO:0000259" key="1">
    <source>
        <dbReference type="Pfam" id="PF00082"/>
    </source>
</evidence>
<organism evidence="3 4">
    <name type="scientific">Roseateles depolymerans</name>
    <dbReference type="NCBI Taxonomy" id="76731"/>
    <lineage>
        <taxon>Bacteria</taxon>
        <taxon>Pseudomonadati</taxon>
        <taxon>Pseudomonadota</taxon>
        <taxon>Betaproteobacteria</taxon>
        <taxon>Burkholderiales</taxon>
        <taxon>Sphaerotilaceae</taxon>
        <taxon>Roseateles</taxon>
    </lineage>
</organism>
<protein>
    <submittedName>
        <fullName evidence="3">Peptidase S53</fullName>
    </submittedName>
</protein>
<dbReference type="InterPro" id="IPR000209">
    <property type="entry name" value="Peptidase_S8/S53_dom"/>
</dbReference>
<dbReference type="Gene3D" id="2.60.120.380">
    <property type="match status" value="1"/>
</dbReference>
<gene>
    <name evidence="3" type="ORF">DI603_21885</name>
</gene>
<feature type="domain" description="Peptidase C-terminal archaeal/bacterial" evidence="2">
    <location>
        <begin position="424"/>
        <end position="492"/>
    </location>
</feature>
<dbReference type="Proteomes" id="UP000249633">
    <property type="component" value="Unassembled WGS sequence"/>
</dbReference>
<dbReference type="GO" id="GO:0006508">
    <property type="term" value="P:proteolysis"/>
    <property type="evidence" value="ECO:0007669"/>
    <property type="project" value="InterPro"/>
</dbReference>
<comment type="caution">
    <text evidence="3">The sequence shown here is derived from an EMBL/GenBank/DDBJ whole genome shotgun (WGS) entry which is preliminary data.</text>
</comment>
<evidence type="ECO:0000259" key="2">
    <source>
        <dbReference type="Pfam" id="PF04151"/>
    </source>
</evidence>
<dbReference type="Pfam" id="PF00082">
    <property type="entry name" value="Peptidase_S8"/>
    <property type="match status" value="1"/>
</dbReference>
<accession>A0A2W5F4M7</accession>
<evidence type="ECO:0000313" key="3">
    <source>
        <dbReference type="EMBL" id="PZP27446.1"/>
    </source>
</evidence>
<dbReference type="InterPro" id="IPR007280">
    <property type="entry name" value="Peptidase_C_arc/bac"/>
</dbReference>
<dbReference type="SUPFAM" id="SSF52743">
    <property type="entry name" value="Subtilisin-like"/>
    <property type="match status" value="1"/>
</dbReference>
<sequence length="951" mass="98448">MNKFTRNMCVLAARWWPMGVLTVFTGTLQAGPIPAKLGSGLGEVVQQQLAARTVIGKGQSSRSAADNGMLTFDTSSSLIRDAQGRVLVNVIVDGRFAHDLVKTQARSVASMLVTAEDRKYRAGVIEGFVPESSLIALAKIPGVSAVHGVNRPELHVGAVTQQGVVQHRVDQLPANLTGAGITIGVLSDSYDKSTGTIKEANDIASCDLPGAANPCGNTTPVTVLEDAASATSDEGRAMLQLVHDMAPKARLGFASAFNGDVSFANNIRALAGVQGLPNSRPDFAAQVIVDDVQYFNEGMFADTIVAQAVDDVTAMGVSYFSSAGNTPPTQGYASDFRLVPAGANATAGTNINLSGVPANLYAGGFHNFRTDGGQDIAQTITLGTSRQLRMTLQWDDPYDVTPSTVGALVTQTSGSLTSSTSAPTFTFSATAGGQYVIDVHGDSTTAGTGNLDVIVTVIQPDGTTLSTTDTGAGENFSFFAPQGGTYTVQVTGYNGDTGNFVATVNQGSGVSQMTSDFNLLFFHPTTGAYLGCSCENNLATNRPVELPSSITFPTSVTTGQVQLVISRANTPTAPQPASRLRYKMLSSTNGTTGAPAEYFSYSTPITYGHNSAAGANGVAAYGPFKPAIPEDFTSSGPVRIVWDRNNQRIPEAQQVRLKPEMAAMDGGNTTFFTSDTNRDLDTYPNFFGTSAAAPTAASIAALVLQAKGGPGSVTPAQMRTMLQRSAFPHDLDPYSSKAQAIATNRGKVTITLDGDNSATARTDPNAFSISYTGPSSITSITFDATNANPGGGNVTVASTPGLVFDTRSAGQPFVVGSGSVGLSSANVTATSLNQAPSPSVTGQFFGLKLDFTSGSFTGGKTLRFGVGRATYRSAFAPPTGDSRAANSADLAGSLTRLPEGTLASGGISFTGTLADGSTFSGTLVNRIGTGWTFLDGWGFINAQSAVNQPLP</sequence>
<reference evidence="3 4" key="1">
    <citation type="submission" date="2017-08" db="EMBL/GenBank/DDBJ databases">
        <title>Infants hospitalized years apart are colonized by the same room-sourced microbial strains.</title>
        <authorList>
            <person name="Brooks B."/>
            <person name="Olm M.R."/>
            <person name="Firek B.A."/>
            <person name="Baker R."/>
            <person name="Thomas B.C."/>
            <person name="Morowitz M.J."/>
            <person name="Banfield J.F."/>
        </authorList>
    </citation>
    <scope>NUCLEOTIDE SEQUENCE [LARGE SCALE GENOMIC DNA]</scope>
    <source>
        <strain evidence="3">S2_012_000_R2_81</strain>
    </source>
</reference>
<dbReference type="AlphaFoldDB" id="A0A2W5F4M7"/>
<dbReference type="Gene3D" id="3.40.50.200">
    <property type="entry name" value="Peptidase S8/S53 domain"/>
    <property type="match status" value="1"/>
</dbReference>
<feature type="domain" description="Peptidase S8/S53" evidence="1">
    <location>
        <begin position="654"/>
        <end position="733"/>
    </location>
</feature>
<evidence type="ECO:0000313" key="4">
    <source>
        <dbReference type="Proteomes" id="UP000249633"/>
    </source>
</evidence>
<dbReference type="GO" id="GO:0004252">
    <property type="term" value="F:serine-type endopeptidase activity"/>
    <property type="evidence" value="ECO:0007669"/>
    <property type="project" value="InterPro"/>
</dbReference>
<name>A0A2W5F4M7_9BURK</name>
<dbReference type="EMBL" id="QFOD01000030">
    <property type="protein sequence ID" value="PZP27446.1"/>
    <property type="molecule type" value="Genomic_DNA"/>
</dbReference>
<dbReference type="InterPro" id="IPR036852">
    <property type="entry name" value="Peptidase_S8/S53_dom_sf"/>
</dbReference>
<proteinExistence type="predicted"/>
<dbReference type="Pfam" id="PF04151">
    <property type="entry name" value="PPC"/>
    <property type="match status" value="1"/>
</dbReference>